<evidence type="ECO:0000313" key="16">
    <source>
        <dbReference type="RefSeq" id="XP_064072556.1"/>
    </source>
</evidence>
<name>A0ABM4AMM4_VANTA</name>
<feature type="transmembrane region" description="Helical" evidence="12">
    <location>
        <begin position="709"/>
        <end position="732"/>
    </location>
</feature>
<dbReference type="InterPro" id="IPR001611">
    <property type="entry name" value="Leu-rich_rpt"/>
</dbReference>
<keyword evidence="4 12" id="KW-0812">Transmembrane</keyword>
<dbReference type="Pfam" id="PF13855">
    <property type="entry name" value="LRR_8"/>
    <property type="match status" value="1"/>
</dbReference>
<feature type="chain" id="PRO_5046925284" evidence="13">
    <location>
        <begin position="20"/>
        <end position="949"/>
    </location>
</feature>
<evidence type="ECO:0000256" key="11">
    <source>
        <dbReference type="SAM" id="MobiDB-lite"/>
    </source>
</evidence>
<evidence type="ECO:0000256" key="4">
    <source>
        <dbReference type="ARBA" id="ARBA00022692"/>
    </source>
</evidence>
<evidence type="ECO:0000259" key="14">
    <source>
        <dbReference type="PROSITE" id="PS50104"/>
    </source>
</evidence>
<keyword evidence="15" id="KW-1185">Reference proteome</keyword>
<dbReference type="InterPro" id="IPR003591">
    <property type="entry name" value="Leu-rich_rpt_typical-subtyp"/>
</dbReference>
<comment type="subcellular location">
    <subcellularLocation>
        <location evidence="1">Membrane</location>
        <topology evidence="1">Single-pass type I membrane protein</topology>
    </subcellularLocation>
</comment>
<dbReference type="Gene3D" id="3.80.10.10">
    <property type="entry name" value="Ribonuclease Inhibitor"/>
    <property type="match status" value="4"/>
</dbReference>
<sequence length="949" mass="102910">MPINRIWIFVWTCLVLAAAEGPRCPPWATQDQCRENGSVVDEHFFVVNGQKLQITSDVRYFHLTCPENVSLESEVLPRFERAVKVLYVKLTTCAPPAQGYAAALQALNITVRSTLELDKTPAQPELRAVHLRDLDIASLAISSAAALLIPDPDFVEPLVTLRNLQLTGVSLSRSATLLLPQTLQSLSLNNVGLASIPADAFARLPKLSRFVVRDDLLREVNLSAAPALEVVQLAAPVDGLTLGPSIENVTLRNAHSAVLRGNCSSLRNVVVDNVITALPAGWLSACPAVDTLRVWRVRSGLVGADELRGARALRVLEVRHCGLRTLHPRWIEDTPALYRLDLSSNELEQLPSELVDAAPALEEVEMSSNRLGRAAVATLAALPALRALSLDRNPLADLCGSGDAYVAHVMSPLWQTHSLRALRLARTGLARICRDWRSDLVALTDIDLRSNNISRLEFDDLQWRRTHATTVDVRGNPVRDVSYTREQFAAVLAGNVSDDFASSRLTSLLLDAPLKCDCSAYWFARAARERPEHARAALRDARCGSGAALLDVPPHALLCALPAALGPCAAGCTCFVSGERAELRCARAGLRRVPRAPRGLPARALLLPHNNISRLTPDDIAPELEVLDLSDNRIVSIDPATTAILFDGRRSVRLAGNPLRCDCDSMPLLRALAAHVRAEGAEGAGGAQCAGGEDALAAATRLAARCSPALWPLALVGLALAAASAVAAACLTRPVARQRFKRFLFERGLCLRWLLRPLREDDDSERPFDAFVSFSHLDAEFAAELATRLERDAGLRLCLHERDWTPGRWIPAQIAESVSRSRRTLVLLSERFLASTWARAEMREAYAAALRDQRPRLLLLLLPGLRPELAAAADADLRAYLASVTYLRWDDPHFWDKLVLAMPRPRARVASSPAAAPASSPAPAPASSPAPAPASVDPPAKTLAPPSPA</sequence>
<accession>A0ABM4AMM4</accession>
<keyword evidence="10" id="KW-0325">Glycoprotein</keyword>
<dbReference type="InterPro" id="IPR000483">
    <property type="entry name" value="Cys-rich_flank_reg_C"/>
</dbReference>
<dbReference type="PROSITE" id="PS51450">
    <property type="entry name" value="LRR"/>
    <property type="match status" value="1"/>
</dbReference>
<keyword evidence="5 13" id="KW-0732">Signal</keyword>
<comment type="similarity">
    <text evidence="2">Belongs to the Toll-like receptor family.</text>
</comment>
<evidence type="ECO:0000256" key="2">
    <source>
        <dbReference type="ARBA" id="ARBA00009634"/>
    </source>
</evidence>
<evidence type="ECO:0000256" key="9">
    <source>
        <dbReference type="ARBA" id="ARBA00023170"/>
    </source>
</evidence>
<evidence type="ECO:0000256" key="7">
    <source>
        <dbReference type="ARBA" id="ARBA00022989"/>
    </source>
</evidence>
<dbReference type="InterPro" id="IPR035897">
    <property type="entry name" value="Toll_tir_struct_dom_sf"/>
</dbReference>
<reference evidence="16" key="1">
    <citation type="submission" date="2025-08" db="UniProtKB">
        <authorList>
            <consortium name="RefSeq"/>
        </authorList>
    </citation>
    <scope>IDENTIFICATION</scope>
    <source>
        <tissue evidence="16">Whole body</tissue>
    </source>
</reference>
<protein>
    <submittedName>
        <fullName evidence="16">Protein toll-like</fullName>
    </submittedName>
</protein>
<dbReference type="GeneID" id="113402356"/>
<evidence type="ECO:0000256" key="13">
    <source>
        <dbReference type="SAM" id="SignalP"/>
    </source>
</evidence>
<dbReference type="SMART" id="SM00255">
    <property type="entry name" value="TIR"/>
    <property type="match status" value="1"/>
</dbReference>
<dbReference type="Gene3D" id="3.40.50.10140">
    <property type="entry name" value="Toll/interleukin-1 receptor homology (TIR) domain"/>
    <property type="match status" value="1"/>
</dbReference>
<feature type="region of interest" description="Disordered" evidence="11">
    <location>
        <begin position="910"/>
        <end position="949"/>
    </location>
</feature>
<feature type="domain" description="TIR" evidence="14">
    <location>
        <begin position="766"/>
        <end position="902"/>
    </location>
</feature>
<dbReference type="SMART" id="SM00082">
    <property type="entry name" value="LRRCT"/>
    <property type="match status" value="2"/>
</dbReference>
<dbReference type="PANTHER" id="PTHR24365">
    <property type="entry name" value="TOLL-LIKE RECEPTOR"/>
    <property type="match status" value="1"/>
</dbReference>
<evidence type="ECO:0000256" key="6">
    <source>
        <dbReference type="ARBA" id="ARBA00022737"/>
    </source>
</evidence>
<organism evidence="15 16">
    <name type="scientific">Vanessa tameamea</name>
    <name type="common">Kamehameha butterfly</name>
    <dbReference type="NCBI Taxonomy" id="334116"/>
    <lineage>
        <taxon>Eukaryota</taxon>
        <taxon>Metazoa</taxon>
        <taxon>Ecdysozoa</taxon>
        <taxon>Arthropoda</taxon>
        <taxon>Hexapoda</taxon>
        <taxon>Insecta</taxon>
        <taxon>Pterygota</taxon>
        <taxon>Neoptera</taxon>
        <taxon>Endopterygota</taxon>
        <taxon>Lepidoptera</taxon>
        <taxon>Glossata</taxon>
        <taxon>Ditrysia</taxon>
        <taxon>Papilionoidea</taxon>
        <taxon>Nymphalidae</taxon>
        <taxon>Nymphalinae</taxon>
        <taxon>Vanessa</taxon>
    </lineage>
</organism>
<dbReference type="RefSeq" id="XP_064072556.1">
    <property type="nucleotide sequence ID" value="XM_064216486.1"/>
</dbReference>
<dbReference type="Proteomes" id="UP001652626">
    <property type="component" value="Chromosome 12"/>
</dbReference>
<keyword evidence="9" id="KW-0675">Receptor</keyword>
<dbReference type="Pfam" id="PF13676">
    <property type="entry name" value="TIR_2"/>
    <property type="match status" value="1"/>
</dbReference>
<feature type="signal peptide" evidence="13">
    <location>
        <begin position="1"/>
        <end position="19"/>
    </location>
</feature>
<dbReference type="SUPFAM" id="SSF52200">
    <property type="entry name" value="Toll/Interleukin receptor TIR domain"/>
    <property type="match status" value="1"/>
</dbReference>
<evidence type="ECO:0000256" key="8">
    <source>
        <dbReference type="ARBA" id="ARBA00023136"/>
    </source>
</evidence>
<evidence type="ECO:0000256" key="5">
    <source>
        <dbReference type="ARBA" id="ARBA00022729"/>
    </source>
</evidence>
<dbReference type="SMART" id="SM00369">
    <property type="entry name" value="LRR_TYP"/>
    <property type="match status" value="5"/>
</dbReference>
<dbReference type="InterPro" id="IPR000157">
    <property type="entry name" value="TIR_dom"/>
</dbReference>
<dbReference type="InterPro" id="IPR032675">
    <property type="entry name" value="LRR_dom_sf"/>
</dbReference>
<dbReference type="PROSITE" id="PS50104">
    <property type="entry name" value="TIR"/>
    <property type="match status" value="1"/>
</dbReference>
<feature type="compositionally biased region" description="Pro residues" evidence="11">
    <location>
        <begin position="920"/>
        <end position="932"/>
    </location>
</feature>
<dbReference type="SUPFAM" id="SSF52058">
    <property type="entry name" value="L domain-like"/>
    <property type="match status" value="1"/>
</dbReference>
<keyword evidence="6" id="KW-0677">Repeat</keyword>
<evidence type="ECO:0000256" key="12">
    <source>
        <dbReference type="SAM" id="Phobius"/>
    </source>
</evidence>
<keyword evidence="7 12" id="KW-1133">Transmembrane helix</keyword>
<dbReference type="PRINTS" id="PR01537">
    <property type="entry name" value="INTRLKN1R1F"/>
</dbReference>
<evidence type="ECO:0000256" key="3">
    <source>
        <dbReference type="ARBA" id="ARBA00022614"/>
    </source>
</evidence>
<proteinExistence type="inferred from homology"/>
<evidence type="ECO:0000256" key="1">
    <source>
        <dbReference type="ARBA" id="ARBA00004479"/>
    </source>
</evidence>
<dbReference type="PANTHER" id="PTHR24365:SF541">
    <property type="entry name" value="PROTEIN TOLL-RELATED"/>
    <property type="match status" value="1"/>
</dbReference>
<evidence type="ECO:0000256" key="10">
    <source>
        <dbReference type="ARBA" id="ARBA00023180"/>
    </source>
</evidence>
<keyword evidence="8 12" id="KW-0472">Membrane</keyword>
<gene>
    <name evidence="16" type="primary">LOC113402356</name>
</gene>
<evidence type="ECO:0000313" key="15">
    <source>
        <dbReference type="Proteomes" id="UP001652626"/>
    </source>
</evidence>
<feature type="compositionally biased region" description="Low complexity" evidence="11">
    <location>
        <begin position="910"/>
        <end position="919"/>
    </location>
</feature>
<keyword evidence="3" id="KW-0433">Leucine-rich repeat</keyword>